<accession>A0A4Y2VIM1</accession>
<evidence type="ECO:0000313" key="1">
    <source>
        <dbReference type="EMBL" id="GBO23980.1"/>
    </source>
</evidence>
<dbReference type="EMBL" id="BGPR01047038">
    <property type="protein sequence ID" value="GBO24036.1"/>
    <property type="molecule type" value="Genomic_DNA"/>
</dbReference>
<name>A0A4Y2VIM1_ARAVE</name>
<dbReference type="AlphaFoldDB" id="A0A4Y2VIM1"/>
<keyword evidence="3" id="KW-1185">Reference proteome</keyword>
<sequence length="113" mass="12900">MHHFQFCLSKTTFPDYLQSSSPRELYSERNCIIFHRRLSLCGSPYISVLSFNLPRERNLEFSRTSKPPAPKCLARGCGLLLVSIRRMTSCCGDRMSILPEEVGRILFGGIFPI</sequence>
<evidence type="ECO:0000313" key="3">
    <source>
        <dbReference type="Proteomes" id="UP000499080"/>
    </source>
</evidence>
<dbReference type="Proteomes" id="UP000499080">
    <property type="component" value="Unassembled WGS sequence"/>
</dbReference>
<gene>
    <name evidence="1" type="ORF">AVEN_204788_1</name>
    <name evidence="2" type="ORF">AVEN_214793_1</name>
</gene>
<protein>
    <submittedName>
        <fullName evidence="2">Uncharacterized protein</fullName>
    </submittedName>
</protein>
<reference evidence="2 3" key="1">
    <citation type="journal article" date="2019" name="Sci. Rep.">
        <title>Orb-weaving spider Araneus ventricosus genome elucidates the spidroin gene catalogue.</title>
        <authorList>
            <person name="Kono N."/>
            <person name="Nakamura H."/>
            <person name="Ohtoshi R."/>
            <person name="Moran D.A.P."/>
            <person name="Shinohara A."/>
            <person name="Yoshida Y."/>
            <person name="Fujiwara M."/>
            <person name="Mori M."/>
            <person name="Tomita M."/>
            <person name="Arakawa K."/>
        </authorList>
    </citation>
    <scope>NUCLEOTIDE SEQUENCE [LARGE SCALE GENOMIC DNA]</scope>
</reference>
<dbReference type="EMBL" id="BGPR01046985">
    <property type="protein sequence ID" value="GBO23980.1"/>
    <property type="molecule type" value="Genomic_DNA"/>
</dbReference>
<comment type="caution">
    <text evidence="2">The sequence shown here is derived from an EMBL/GenBank/DDBJ whole genome shotgun (WGS) entry which is preliminary data.</text>
</comment>
<proteinExistence type="predicted"/>
<organism evidence="2 3">
    <name type="scientific">Araneus ventricosus</name>
    <name type="common">Orbweaver spider</name>
    <name type="synonym">Epeira ventricosa</name>
    <dbReference type="NCBI Taxonomy" id="182803"/>
    <lineage>
        <taxon>Eukaryota</taxon>
        <taxon>Metazoa</taxon>
        <taxon>Ecdysozoa</taxon>
        <taxon>Arthropoda</taxon>
        <taxon>Chelicerata</taxon>
        <taxon>Arachnida</taxon>
        <taxon>Araneae</taxon>
        <taxon>Araneomorphae</taxon>
        <taxon>Entelegynae</taxon>
        <taxon>Araneoidea</taxon>
        <taxon>Araneidae</taxon>
        <taxon>Araneus</taxon>
    </lineage>
</organism>
<evidence type="ECO:0000313" key="2">
    <source>
        <dbReference type="EMBL" id="GBO24036.1"/>
    </source>
</evidence>